<dbReference type="eggNOG" id="arCOG03915">
    <property type="taxonomic scope" value="Archaea"/>
</dbReference>
<gene>
    <name evidence="2" type="ORF">C447_14366</name>
</gene>
<dbReference type="EMBL" id="AOMB01000041">
    <property type="protein sequence ID" value="EMA36451.1"/>
    <property type="molecule type" value="Genomic_DNA"/>
</dbReference>
<proteinExistence type="predicted"/>
<evidence type="ECO:0000313" key="3">
    <source>
        <dbReference type="Proteomes" id="UP000011566"/>
    </source>
</evidence>
<dbReference type="RefSeq" id="WP_007695104.1">
    <property type="nucleotide sequence ID" value="NZ_AJRK01000424.1"/>
</dbReference>
<protein>
    <submittedName>
        <fullName evidence="2">Uncharacterized protein</fullName>
    </submittedName>
</protein>
<comment type="caution">
    <text evidence="2">The sequence shown here is derived from an EMBL/GenBank/DDBJ whole genome shotgun (WGS) entry which is preliminary data.</text>
</comment>
<keyword evidence="1" id="KW-1133">Transmembrane helix</keyword>
<reference evidence="2 3" key="1">
    <citation type="journal article" date="2014" name="PLoS Genet.">
        <title>Phylogenetically driven sequencing of extremely halophilic archaea reveals strategies for static and dynamic osmo-response.</title>
        <authorList>
            <person name="Becker E.A."/>
            <person name="Seitzer P.M."/>
            <person name="Tritt A."/>
            <person name="Larsen D."/>
            <person name="Krusor M."/>
            <person name="Yao A.I."/>
            <person name="Wu D."/>
            <person name="Madern D."/>
            <person name="Eisen J.A."/>
            <person name="Darling A.E."/>
            <person name="Facciotti M.T."/>
        </authorList>
    </citation>
    <scope>NUCLEOTIDE SEQUENCE [LARGE SCALE GENOMIC DNA]</scope>
    <source>
        <strain evidence="2 3">100A6</strain>
    </source>
</reference>
<organism evidence="2 3">
    <name type="scientific">Halococcus hamelinensis 100A6</name>
    <dbReference type="NCBI Taxonomy" id="1132509"/>
    <lineage>
        <taxon>Archaea</taxon>
        <taxon>Methanobacteriati</taxon>
        <taxon>Methanobacteriota</taxon>
        <taxon>Stenosarchaea group</taxon>
        <taxon>Halobacteria</taxon>
        <taxon>Halobacteriales</taxon>
        <taxon>Halococcaceae</taxon>
        <taxon>Halococcus</taxon>
    </lineage>
</organism>
<dbReference type="OrthoDB" id="214381at2157"/>
<evidence type="ECO:0000256" key="1">
    <source>
        <dbReference type="SAM" id="Phobius"/>
    </source>
</evidence>
<feature type="transmembrane region" description="Helical" evidence="1">
    <location>
        <begin position="89"/>
        <end position="111"/>
    </location>
</feature>
<dbReference type="AlphaFoldDB" id="M0LSN1"/>
<name>M0LSN1_9EURY</name>
<feature type="transmembrane region" description="Helical" evidence="1">
    <location>
        <begin position="20"/>
        <end position="43"/>
    </location>
</feature>
<sequence>MTLATTVTTALVRLRQPTEFWTTLSASVLVLLVGGVLAAISYLAYRRERDRSFQLAALGFGLVATGNVVIVVYQVGIKGSFLLGGLELLRIQTLSGVLVVLGLLSLLYSLYRY</sequence>
<feature type="transmembrane region" description="Helical" evidence="1">
    <location>
        <begin position="55"/>
        <end position="77"/>
    </location>
</feature>
<keyword evidence="1" id="KW-0812">Transmembrane</keyword>
<keyword evidence="3" id="KW-1185">Reference proteome</keyword>
<evidence type="ECO:0000313" key="2">
    <source>
        <dbReference type="EMBL" id="EMA36451.1"/>
    </source>
</evidence>
<accession>M0LSN1</accession>
<keyword evidence="1" id="KW-0472">Membrane</keyword>
<dbReference type="Pfam" id="PF24365">
    <property type="entry name" value="DUF7521"/>
    <property type="match status" value="1"/>
</dbReference>
<dbReference type="PATRIC" id="fig|1132509.6.peg.3352"/>
<dbReference type="InterPro" id="IPR055943">
    <property type="entry name" value="DUF7521"/>
</dbReference>
<dbReference type="Proteomes" id="UP000011566">
    <property type="component" value="Unassembled WGS sequence"/>
</dbReference>